<accession>A0A6V7K9L0</accession>
<keyword evidence="4" id="KW-0028">Amino-acid biosynthesis</keyword>
<evidence type="ECO:0000256" key="3">
    <source>
        <dbReference type="ARBA" id="ARBA00022898"/>
    </source>
</evidence>
<dbReference type="InterPro" id="IPR036038">
    <property type="entry name" value="Aminotransferase-like"/>
</dbReference>
<sequence length="63" mass="7265">MLEMFGAGTACVLSPISYIEYMGRGLDIPTTQQPDPLYKKFLKTLLEIQYGYIPDHPWAWQID</sequence>
<protein>
    <submittedName>
        <fullName evidence="5">Uncharacterized protein</fullName>
    </submittedName>
</protein>
<dbReference type="InterPro" id="IPR005786">
    <property type="entry name" value="B_amino_transII"/>
</dbReference>
<dbReference type="PANTHER" id="PTHR11825:SF44">
    <property type="entry name" value="BRANCHED-CHAIN-AMINO-ACID AMINOTRANSFERASE"/>
    <property type="match status" value="1"/>
</dbReference>
<dbReference type="AlphaFoldDB" id="A0A6V7K9L0"/>
<comment type="similarity">
    <text evidence="2">Belongs to the class-IV pyridoxal-phosphate-dependent aminotransferase family.</text>
</comment>
<organism evidence="5">
    <name type="scientific">Bracon brevicornis</name>
    <dbReference type="NCBI Taxonomy" id="1563983"/>
    <lineage>
        <taxon>Eukaryota</taxon>
        <taxon>Metazoa</taxon>
        <taxon>Ecdysozoa</taxon>
        <taxon>Arthropoda</taxon>
        <taxon>Hexapoda</taxon>
        <taxon>Insecta</taxon>
        <taxon>Pterygota</taxon>
        <taxon>Neoptera</taxon>
        <taxon>Endopterygota</taxon>
        <taxon>Hymenoptera</taxon>
        <taxon>Apocrita</taxon>
        <taxon>Ichneumonoidea</taxon>
        <taxon>Braconidae</taxon>
        <taxon>Braconinae</taxon>
        <taxon>Bracon</taxon>
    </lineage>
</organism>
<dbReference type="GO" id="GO:0009099">
    <property type="term" value="P:L-valine biosynthetic process"/>
    <property type="evidence" value="ECO:0007669"/>
    <property type="project" value="TreeGrafter"/>
</dbReference>
<evidence type="ECO:0000256" key="2">
    <source>
        <dbReference type="ARBA" id="ARBA00009320"/>
    </source>
</evidence>
<evidence type="ECO:0000256" key="4">
    <source>
        <dbReference type="ARBA" id="ARBA00023304"/>
    </source>
</evidence>
<reference evidence="5" key="1">
    <citation type="submission" date="2020-07" db="EMBL/GenBank/DDBJ databases">
        <authorList>
            <person name="Ferguson B K."/>
        </authorList>
    </citation>
    <scope>NUCLEOTIDE SEQUENCE</scope>
    <source>
        <strain evidence="5">L06</strain>
    </source>
</reference>
<keyword evidence="3" id="KW-0663">Pyridoxal phosphate</keyword>
<gene>
    <name evidence="5" type="ORF">BBRV_LOCUS72544</name>
</gene>
<dbReference type="GO" id="GO:0005739">
    <property type="term" value="C:mitochondrion"/>
    <property type="evidence" value="ECO:0007669"/>
    <property type="project" value="TreeGrafter"/>
</dbReference>
<dbReference type="InterPro" id="IPR043132">
    <property type="entry name" value="BCAT-like_C"/>
</dbReference>
<evidence type="ECO:0000313" key="5">
    <source>
        <dbReference type="EMBL" id="CAD1560424.1"/>
    </source>
</evidence>
<comment type="cofactor">
    <cofactor evidence="1">
        <name>pyridoxal 5'-phosphate</name>
        <dbReference type="ChEBI" id="CHEBI:597326"/>
    </cofactor>
</comment>
<keyword evidence="4" id="KW-0100">Branched-chain amino acid biosynthesis</keyword>
<dbReference type="GO" id="GO:0009098">
    <property type="term" value="P:L-leucine biosynthetic process"/>
    <property type="evidence" value="ECO:0007669"/>
    <property type="project" value="TreeGrafter"/>
</dbReference>
<dbReference type="Gene3D" id="3.20.10.10">
    <property type="entry name" value="D-amino Acid Aminotransferase, subunit A, domain 2"/>
    <property type="match status" value="1"/>
</dbReference>
<evidence type="ECO:0000256" key="1">
    <source>
        <dbReference type="ARBA" id="ARBA00001933"/>
    </source>
</evidence>
<dbReference type="EMBL" id="CADCXW020000026">
    <property type="protein sequence ID" value="CAD1560424.1"/>
    <property type="molecule type" value="Genomic_DNA"/>
</dbReference>
<dbReference type="GO" id="GO:0004084">
    <property type="term" value="F:branched-chain-amino-acid transaminase activity"/>
    <property type="evidence" value="ECO:0007669"/>
    <property type="project" value="InterPro"/>
</dbReference>
<proteinExistence type="inferred from homology"/>
<dbReference type="PANTHER" id="PTHR11825">
    <property type="entry name" value="SUBGROUP IIII AMINOTRANSFERASE"/>
    <property type="match status" value="1"/>
</dbReference>
<dbReference type="SUPFAM" id="SSF56752">
    <property type="entry name" value="D-aminoacid aminotransferase-like PLP-dependent enzymes"/>
    <property type="match status" value="1"/>
</dbReference>
<name>A0A6V7K9L0_9HYME</name>